<keyword evidence="1" id="KW-0812">Transmembrane</keyword>
<keyword evidence="3" id="KW-1185">Reference proteome</keyword>
<gene>
    <name evidence="2" type="ORF">BN2476_230018</name>
</gene>
<reference evidence="2" key="1">
    <citation type="submission" date="2016-12" db="EMBL/GenBank/DDBJ databases">
        <authorList>
            <person name="Moulin L."/>
        </authorList>
    </citation>
    <scope>NUCLEOTIDE SEQUENCE [LARGE SCALE GENOMIC DNA]</scope>
    <source>
        <strain evidence="2">STM 7183</strain>
    </source>
</reference>
<sequence length="112" mass="12221">MESKSSLGRADFKSAYSLALLGTYCNVHSVSVFMKGRSHETLTVMTDCCVHVASFICMLVIDVLFLIAVGTTASCMTGSLVYHDSVFNLNSSRNPPPGGAHHWKHRNLCRLA</sequence>
<keyword evidence="1" id="KW-0472">Membrane</keyword>
<keyword evidence="1" id="KW-1133">Transmembrane helix</keyword>
<dbReference type="AlphaFoldDB" id="A0A1N7RWH1"/>
<name>A0A1N7RWH1_9BURK</name>
<evidence type="ECO:0000256" key="1">
    <source>
        <dbReference type="SAM" id="Phobius"/>
    </source>
</evidence>
<protein>
    <submittedName>
        <fullName evidence="2">Uncharacterized protein</fullName>
    </submittedName>
</protein>
<evidence type="ECO:0000313" key="2">
    <source>
        <dbReference type="EMBL" id="SIT39469.1"/>
    </source>
</evidence>
<accession>A0A1N7RWH1</accession>
<dbReference type="EMBL" id="CYGY02000023">
    <property type="protein sequence ID" value="SIT39469.1"/>
    <property type="molecule type" value="Genomic_DNA"/>
</dbReference>
<proteinExistence type="predicted"/>
<feature type="transmembrane region" description="Helical" evidence="1">
    <location>
        <begin position="48"/>
        <end position="69"/>
    </location>
</feature>
<feature type="transmembrane region" description="Helical" evidence="1">
    <location>
        <begin position="15"/>
        <end position="36"/>
    </location>
</feature>
<organism evidence="2 3">
    <name type="scientific">Paraburkholderia piptadeniae</name>
    <dbReference type="NCBI Taxonomy" id="1701573"/>
    <lineage>
        <taxon>Bacteria</taxon>
        <taxon>Pseudomonadati</taxon>
        <taxon>Pseudomonadota</taxon>
        <taxon>Betaproteobacteria</taxon>
        <taxon>Burkholderiales</taxon>
        <taxon>Burkholderiaceae</taxon>
        <taxon>Paraburkholderia</taxon>
    </lineage>
</organism>
<dbReference type="Proteomes" id="UP000195569">
    <property type="component" value="Unassembled WGS sequence"/>
</dbReference>
<comment type="caution">
    <text evidence="2">The sequence shown here is derived from an EMBL/GenBank/DDBJ whole genome shotgun (WGS) entry which is preliminary data.</text>
</comment>
<evidence type="ECO:0000313" key="3">
    <source>
        <dbReference type="Proteomes" id="UP000195569"/>
    </source>
</evidence>